<dbReference type="PANTHER" id="PTHR33428:SF14">
    <property type="entry name" value="CARBOXYLESTERASE TYPE B DOMAIN-CONTAINING PROTEIN"/>
    <property type="match status" value="1"/>
</dbReference>
<comment type="caution">
    <text evidence="1">The sequence shown here is derived from an EMBL/GenBank/DDBJ whole genome shotgun (WGS) entry which is preliminary data.</text>
</comment>
<reference evidence="2" key="1">
    <citation type="journal article" date="2019" name="Int. J. Syst. Evol. Microbiol.">
        <title>The Global Catalogue of Microorganisms (GCM) 10K type strain sequencing project: providing services to taxonomists for standard genome sequencing and annotation.</title>
        <authorList>
            <consortium name="The Broad Institute Genomics Platform"/>
            <consortium name="The Broad Institute Genome Sequencing Center for Infectious Disease"/>
            <person name="Wu L."/>
            <person name="Ma J."/>
        </authorList>
    </citation>
    <scope>NUCLEOTIDE SEQUENCE [LARGE SCALE GENOMIC DNA]</scope>
    <source>
        <strain evidence="2">JCM 11882</strain>
    </source>
</reference>
<sequence>MAIKTKELHAKVGRRGPYGVDTGDLGFTGTPGAVFVPRGAPSPAPVVGWAHDWTKGPRYYTDTLKHLASWGFVVVAPATDHGGRPNHQHFADHLSNAIEDVLQARLGRGKVRADPRRIAVAGHGLGGGVAALLASQRTDIDAVAMVFPTETVPSAAERAMLIDSPALLLSAAGGVHGEDARALHEAWRGELVHRRLEKAIETGLVERNSLLQGVGLADPDRRTHRTVRPLLAGYLLATLTGEDDYAAFADPEAKFKDSVLVTEEMLAEEADDLVPSAPPLLKLVKGFTGG</sequence>
<dbReference type="EMBL" id="JBHSHP010000001">
    <property type="protein sequence ID" value="MFC4753231.1"/>
    <property type="molecule type" value="Genomic_DNA"/>
</dbReference>
<dbReference type="GO" id="GO:0016787">
    <property type="term" value="F:hydrolase activity"/>
    <property type="evidence" value="ECO:0007669"/>
    <property type="project" value="UniProtKB-KW"/>
</dbReference>
<dbReference type="InterPro" id="IPR029058">
    <property type="entry name" value="AB_hydrolase_fold"/>
</dbReference>
<dbReference type="RefSeq" id="WP_344987787.1">
    <property type="nucleotide sequence ID" value="NZ_BAABCD010000001.1"/>
</dbReference>
<evidence type="ECO:0000313" key="2">
    <source>
        <dbReference type="Proteomes" id="UP001595836"/>
    </source>
</evidence>
<organism evidence="1 2">
    <name type="scientific">Dietzia aurantiaca</name>
    <dbReference type="NCBI Taxonomy" id="983873"/>
    <lineage>
        <taxon>Bacteria</taxon>
        <taxon>Bacillati</taxon>
        <taxon>Actinomycetota</taxon>
        <taxon>Actinomycetes</taxon>
        <taxon>Mycobacteriales</taxon>
        <taxon>Dietziaceae</taxon>
        <taxon>Dietzia</taxon>
    </lineage>
</organism>
<dbReference type="Proteomes" id="UP001595836">
    <property type="component" value="Unassembled WGS sequence"/>
</dbReference>
<dbReference type="SUPFAM" id="SSF53474">
    <property type="entry name" value="alpha/beta-Hydrolases"/>
    <property type="match status" value="1"/>
</dbReference>
<dbReference type="Pfam" id="PF07224">
    <property type="entry name" value="Chlorophyllase"/>
    <property type="match status" value="1"/>
</dbReference>
<dbReference type="Gene3D" id="3.40.50.1820">
    <property type="entry name" value="alpha/beta hydrolase"/>
    <property type="match status" value="1"/>
</dbReference>
<keyword evidence="2" id="KW-1185">Reference proteome</keyword>
<name>A0ABV9PP57_9ACTN</name>
<evidence type="ECO:0000313" key="1">
    <source>
        <dbReference type="EMBL" id="MFC4753231.1"/>
    </source>
</evidence>
<dbReference type="InterPro" id="IPR017395">
    <property type="entry name" value="Chlorophyllase-like"/>
</dbReference>
<dbReference type="PANTHER" id="PTHR33428">
    <property type="entry name" value="CHLOROPHYLLASE-2, CHLOROPLASTIC"/>
    <property type="match status" value="1"/>
</dbReference>
<gene>
    <name evidence="1" type="ORF">ACFO7U_00350</name>
</gene>
<protein>
    <submittedName>
        <fullName evidence="1">Dienelactone hydrolase family protein</fullName>
        <ecNumber evidence="1">3.1.-.-</ecNumber>
    </submittedName>
</protein>
<accession>A0ABV9PP57</accession>
<keyword evidence="1" id="KW-0378">Hydrolase</keyword>
<proteinExistence type="predicted"/>
<dbReference type="EC" id="3.1.-.-" evidence="1"/>